<accession>A0AAE0E9Z9</accession>
<proteinExistence type="predicted"/>
<dbReference type="AlphaFoldDB" id="A0AAE0E9Z9"/>
<name>A0AAE0E9Z9_9ROSI</name>
<keyword evidence="2" id="KW-0812">Transmembrane</keyword>
<feature type="region of interest" description="Disordered" evidence="1">
    <location>
        <begin position="107"/>
        <end position="133"/>
    </location>
</feature>
<evidence type="ECO:0000313" key="4">
    <source>
        <dbReference type="Proteomes" id="UP001281410"/>
    </source>
</evidence>
<dbReference type="EMBL" id="JANJYJ010000004">
    <property type="protein sequence ID" value="KAK3220551.1"/>
    <property type="molecule type" value="Genomic_DNA"/>
</dbReference>
<dbReference type="PANTHER" id="PTHR47584">
    <property type="match status" value="1"/>
</dbReference>
<keyword evidence="2" id="KW-1133">Transmembrane helix</keyword>
<organism evidence="3 4">
    <name type="scientific">Dipteronia sinensis</name>
    <dbReference type="NCBI Taxonomy" id="43782"/>
    <lineage>
        <taxon>Eukaryota</taxon>
        <taxon>Viridiplantae</taxon>
        <taxon>Streptophyta</taxon>
        <taxon>Embryophyta</taxon>
        <taxon>Tracheophyta</taxon>
        <taxon>Spermatophyta</taxon>
        <taxon>Magnoliopsida</taxon>
        <taxon>eudicotyledons</taxon>
        <taxon>Gunneridae</taxon>
        <taxon>Pentapetalae</taxon>
        <taxon>rosids</taxon>
        <taxon>malvids</taxon>
        <taxon>Sapindales</taxon>
        <taxon>Sapindaceae</taxon>
        <taxon>Hippocastanoideae</taxon>
        <taxon>Acereae</taxon>
        <taxon>Dipteronia</taxon>
    </lineage>
</organism>
<dbReference type="Proteomes" id="UP001281410">
    <property type="component" value="Unassembled WGS sequence"/>
</dbReference>
<evidence type="ECO:0000256" key="1">
    <source>
        <dbReference type="SAM" id="MobiDB-lite"/>
    </source>
</evidence>
<gene>
    <name evidence="3" type="ORF">Dsin_014521</name>
</gene>
<reference evidence="3" key="1">
    <citation type="journal article" date="2023" name="Plant J.">
        <title>Genome sequences and population genomics provide insights into the demographic history, inbreeding, and mutation load of two 'living fossil' tree species of Dipteronia.</title>
        <authorList>
            <person name="Feng Y."/>
            <person name="Comes H.P."/>
            <person name="Chen J."/>
            <person name="Zhu S."/>
            <person name="Lu R."/>
            <person name="Zhang X."/>
            <person name="Li P."/>
            <person name="Qiu J."/>
            <person name="Olsen K.M."/>
            <person name="Qiu Y."/>
        </authorList>
    </citation>
    <scope>NUCLEOTIDE SEQUENCE</scope>
    <source>
        <strain evidence="3">NBL</strain>
    </source>
</reference>
<keyword evidence="4" id="KW-1185">Reference proteome</keyword>
<protein>
    <submittedName>
        <fullName evidence="3">Uncharacterized protein</fullName>
    </submittedName>
</protein>
<comment type="caution">
    <text evidence="3">The sequence shown here is derived from an EMBL/GenBank/DDBJ whole genome shotgun (WGS) entry which is preliminary data.</text>
</comment>
<evidence type="ECO:0000256" key="2">
    <source>
        <dbReference type="SAM" id="Phobius"/>
    </source>
</evidence>
<feature type="transmembrane region" description="Helical" evidence="2">
    <location>
        <begin position="12"/>
        <end position="37"/>
    </location>
</feature>
<dbReference type="InterPro" id="IPR045026">
    <property type="entry name" value="LIMYB"/>
</dbReference>
<sequence length="233" mass="26491">MFLLTVVISLRACFVIGAWDGIGLILIPFSCLLLTYLDERVLAVKPYRKKGLEHYEILGDIFNTTTATVQLRFSSSQVPLPSDDDREVEDNFINSRVHVNVDVEVGDDDDDGGGGVELTEDSNKKKGKMARRSICSSSNRRKNKWESIDTYFETTKEVMQARLEKVKVKSVESTGKSCEQFSVTECMEVLESLGDIDGNTFNKFIERIVPCVEWRKAFLVMSEERKRQWLDGL</sequence>
<dbReference type="PANTHER" id="PTHR47584:SF14">
    <property type="entry name" value="L10-INTERACTING MYB DOMAIN-CONTAINING PROTEIN-LIKE"/>
    <property type="match status" value="1"/>
</dbReference>
<evidence type="ECO:0000313" key="3">
    <source>
        <dbReference type="EMBL" id="KAK3220551.1"/>
    </source>
</evidence>
<keyword evidence="2" id="KW-0472">Membrane</keyword>